<evidence type="ECO:0000313" key="3">
    <source>
        <dbReference type="Proteomes" id="UP000242497"/>
    </source>
</evidence>
<dbReference type="InterPro" id="IPR021257">
    <property type="entry name" value="DUF2809"/>
</dbReference>
<evidence type="ECO:0000256" key="1">
    <source>
        <dbReference type="SAM" id="Phobius"/>
    </source>
</evidence>
<dbReference type="AlphaFoldDB" id="A0A1M6R8N7"/>
<keyword evidence="3" id="KW-1185">Reference proteome</keyword>
<feature type="transmembrane region" description="Helical" evidence="1">
    <location>
        <begin position="36"/>
        <end position="58"/>
    </location>
</feature>
<sequence>MYINKRNRYIYAILISIVILLGLASRKFSISMPNFVVYYIPDTLWGLMVFFIMGFLFNKFKTSKVVVYSLVFAYLIEISQLYHVPWLDQIRSTKLGGLI</sequence>
<dbReference type="Pfam" id="PF10990">
    <property type="entry name" value="DUF2809"/>
    <property type="match status" value="1"/>
</dbReference>
<accession>A0A1M6R8N7</accession>
<dbReference type="Proteomes" id="UP000242497">
    <property type="component" value="Unassembled WGS sequence"/>
</dbReference>
<keyword evidence="1" id="KW-1133">Transmembrane helix</keyword>
<dbReference type="STRING" id="1123349.SAMN02744037_02049"/>
<feature type="transmembrane region" description="Helical" evidence="1">
    <location>
        <begin position="65"/>
        <end position="84"/>
    </location>
</feature>
<gene>
    <name evidence="2" type="ORF">SAMN02744037_02049</name>
</gene>
<organism evidence="2 3">
    <name type="scientific">Tepidibacter formicigenes DSM 15518</name>
    <dbReference type="NCBI Taxonomy" id="1123349"/>
    <lineage>
        <taxon>Bacteria</taxon>
        <taxon>Bacillati</taxon>
        <taxon>Bacillota</taxon>
        <taxon>Clostridia</taxon>
        <taxon>Peptostreptococcales</taxon>
        <taxon>Peptostreptococcaceae</taxon>
        <taxon>Tepidibacter</taxon>
    </lineage>
</organism>
<keyword evidence="1" id="KW-0812">Transmembrane</keyword>
<keyword evidence="1" id="KW-0472">Membrane</keyword>
<evidence type="ECO:0000313" key="2">
    <source>
        <dbReference type="EMBL" id="SHK28822.1"/>
    </source>
</evidence>
<dbReference type="RefSeq" id="WP_330390082.1">
    <property type="nucleotide sequence ID" value="NZ_FRAE01000053.1"/>
</dbReference>
<name>A0A1M6R8N7_9FIRM</name>
<dbReference type="EMBL" id="FRAE01000053">
    <property type="protein sequence ID" value="SHK28822.1"/>
    <property type="molecule type" value="Genomic_DNA"/>
</dbReference>
<protein>
    <submittedName>
        <fullName evidence="2">Uncharacterized protein</fullName>
    </submittedName>
</protein>
<reference evidence="3" key="1">
    <citation type="submission" date="2016-11" db="EMBL/GenBank/DDBJ databases">
        <authorList>
            <person name="Varghese N."/>
            <person name="Submissions S."/>
        </authorList>
    </citation>
    <scope>NUCLEOTIDE SEQUENCE [LARGE SCALE GENOMIC DNA]</scope>
    <source>
        <strain evidence="3">DSM 15518</strain>
    </source>
</reference>
<proteinExistence type="predicted"/>